<evidence type="ECO:0000313" key="2">
    <source>
        <dbReference type="EMBL" id="QDU94869.1"/>
    </source>
</evidence>
<dbReference type="KEGG" id="lcre:Pla8534_26770"/>
<protein>
    <submittedName>
        <fullName evidence="2">Uncharacterized protein</fullName>
    </submittedName>
</protein>
<dbReference type="RefSeq" id="WP_145053638.1">
    <property type="nucleotide sequence ID" value="NZ_CP036433.1"/>
</dbReference>
<evidence type="ECO:0000256" key="1">
    <source>
        <dbReference type="SAM" id="MobiDB-lite"/>
    </source>
</evidence>
<reference evidence="2 3" key="1">
    <citation type="submission" date="2019-02" db="EMBL/GenBank/DDBJ databases">
        <title>Deep-cultivation of Planctomycetes and their phenomic and genomic characterization uncovers novel biology.</title>
        <authorList>
            <person name="Wiegand S."/>
            <person name="Jogler M."/>
            <person name="Boedeker C."/>
            <person name="Pinto D."/>
            <person name="Vollmers J."/>
            <person name="Rivas-Marin E."/>
            <person name="Kohn T."/>
            <person name="Peeters S.H."/>
            <person name="Heuer A."/>
            <person name="Rast P."/>
            <person name="Oberbeckmann S."/>
            <person name="Bunk B."/>
            <person name="Jeske O."/>
            <person name="Meyerdierks A."/>
            <person name="Storesund J.E."/>
            <person name="Kallscheuer N."/>
            <person name="Luecker S."/>
            <person name="Lage O.M."/>
            <person name="Pohl T."/>
            <person name="Merkel B.J."/>
            <person name="Hornburger P."/>
            <person name="Mueller R.-W."/>
            <person name="Bruemmer F."/>
            <person name="Labrenz M."/>
            <person name="Spormann A.M."/>
            <person name="Op den Camp H."/>
            <person name="Overmann J."/>
            <person name="Amann R."/>
            <person name="Jetten M.S.M."/>
            <person name="Mascher T."/>
            <person name="Medema M.H."/>
            <person name="Devos D.P."/>
            <person name="Kaster A.-K."/>
            <person name="Ovreas L."/>
            <person name="Rohde M."/>
            <person name="Galperin M.Y."/>
            <person name="Jogler C."/>
        </authorList>
    </citation>
    <scope>NUCLEOTIDE SEQUENCE [LARGE SCALE GENOMIC DNA]</scope>
    <source>
        <strain evidence="2 3">Pla85_3_4</strain>
    </source>
</reference>
<organism evidence="2 3">
    <name type="scientific">Lignipirellula cremea</name>
    <dbReference type="NCBI Taxonomy" id="2528010"/>
    <lineage>
        <taxon>Bacteria</taxon>
        <taxon>Pseudomonadati</taxon>
        <taxon>Planctomycetota</taxon>
        <taxon>Planctomycetia</taxon>
        <taxon>Pirellulales</taxon>
        <taxon>Pirellulaceae</taxon>
        <taxon>Lignipirellula</taxon>
    </lineage>
</organism>
<keyword evidence="3" id="KW-1185">Reference proteome</keyword>
<dbReference type="Proteomes" id="UP000317648">
    <property type="component" value="Chromosome"/>
</dbReference>
<dbReference type="OrthoDB" id="291437at2"/>
<evidence type="ECO:0000313" key="3">
    <source>
        <dbReference type="Proteomes" id="UP000317648"/>
    </source>
</evidence>
<name>A0A518DSQ7_9BACT</name>
<feature type="compositionally biased region" description="Basic residues" evidence="1">
    <location>
        <begin position="33"/>
        <end position="46"/>
    </location>
</feature>
<feature type="region of interest" description="Disordered" evidence="1">
    <location>
        <begin position="21"/>
        <end position="48"/>
    </location>
</feature>
<dbReference type="AlphaFoldDB" id="A0A518DSQ7"/>
<sequence>MGRKVISRIALRAENDAAEAAEAAKEQDTTVTPKKKKKAAKRKSRSKTQVDIPKRLYWGVFNQSLKLVARFDFNQKKHAMKKAEELNKAGKSPHFVQKIKEEIIEE</sequence>
<gene>
    <name evidence="2" type="ORF">Pla8534_26770</name>
</gene>
<proteinExistence type="predicted"/>
<dbReference type="EMBL" id="CP036433">
    <property type="protein sequence ID" value="QDU94869.1"/>
    <property type="molecule type" value="Genomic_DNA"/>
</dbReference>
<accession>A0A518DSQ7</accession>